<dbReference type="SUPFAM" id="SSF56112">
    <property type="entry name" value="Protein kinase-like (PK-like)"/>
    <property type="match status" value="1"/>
</dbReference>
<dbReference type="Proteomes" id="UP001305414">
    <property type="component" value="Unassembled WGS sequence"/>
</dbReference>
<dbReference type="AlphaFoldDB" id="A0AAN7UQ44"/>
<keyword evidence="4" id="KW-1185">Reference proteome</keyword>
<dbReference type="EMBL" id="JAWHQM010000016">
    <property type="protein sequence ID" value="KAK5630558.1"/>
    <property type="molecule type" value="Genomic_DNA"/>
</dbReference>
<evidence type="ECO:0000256" key="1">
    <source>
        <dbReference type="SAM" id="MobiDB-lite"/>
    </source>
</evidence>
<dbReference type="InterPro" id="IPR011009">
    <property type="entry name" value="Kinase-like_dom_sf"/>
</dbReference>
<proteinExistence type="predicted"/>
<dbReference type="InterPro" id="IPR000719">
    <property type="entry name" value="Prot_kinase_dom"/>
</dbReference>
<comment type="caution">
    <text evidence="3">The sequence shown here is derived from an EMBL/GenBank/DDBJ whole genome shotgun (WGS) entry which is preliminary data.</text>
</comment>
<feature type="domain" description="Protein kinase" evidence="2">
    <location>
        <begin position="6"/>
        <end position="380"/>
    </location>
</feature>
<evidence type="ECO:0000313" key="3">
    <source>
        <dbReference type="EMBL" id="KAK5630558.1"/>
    </source>
</evidence>
<evidence type="ECO:0000259" key="2">
    <source>
        <dbReference type="PROSITE" id="PS50011"/>
    </source>
</evidence>
<reference evidence="3 4" key="1">
    <citation type="submission" date="2023-10" db="EMBL/GenBank/DDBJ databases">
        <title>Draft genome sequence of Xylaria bambusicola isolate GMP-LS, the root and basal stem rot pathogen of sugarcane in Indonesia.</title>
        <authorList>
            <person name="Selvaraj P."/>
            <person name="Muralishankar V."/>
            <person name="Muruganantham S."/>
            <person name="Sp S."/>
            <person name="Haryani S."/>
            <person name="Lau K.J.X."/>
            <person name="Naqvi N.I."/>
        </authorList>
    </citation>
    <scope>NUCLEOTIDE SEQUENCE [LARGE SCALE GENOMIC DNA]</scope>
    <source>
        <strain evidence="3">GMP-LS</strain>
    </source>
</reference>
<dbReference type="GO" id="GO:0005524">
    <property type="term" value="F:ATP binding"/>
    <property type="evidence" value="ECO:0007669"/>
    <property type="project" value="InterPro"/>
</dbReference>
<gene>
    <name evidence="3" type="ORF">RRF57_006273</name>
</gene>
<organism evidence="3 4">
    <name type="scientific">Xylaria bambusicola</name>
    <dbReference type="NCBI Taxonomy" id="326684"/>
    <lineage>
        <taxon>Eukaryota</taxon>
        <taxon>Fungi</taxon>
        <taxon>Dikarya</taxon>
        <taxon>Ascomycota</taxon>
        <taxon>Pezizomycotina</taxon>
        <taxon>Sordariomycetes</taxon>
        <taxon>Xylariomycetidae</taxon>
        <taxon>Xylariales</taxon>
        <taxon>Xylariaceae</taxon>
        <taxon>Xylaria</taxon>
    </lineage>
</organism>
<feature type="region of interest" description="Disordered" evidence="1">
    <location>
        <begin position="476"/>
        <end position="509"/>
    </location>
</feature>
<sequence>MRANEIRYERVLGAGGFGLVQKWATNQAKINGRYRTVAIKTSIRPERDNCVRALKREIYWMKRFTGCEHLVQLVDLPDTTTTLENVNNENCPGIPIIVMEEFGCGSLDLLINRLFDVLRVNARVPEDQADARAMEYIPNRALWMIRAVIGMAYPPENPESRKGKVIRESMSNVQPGTRPSRIIHSDIDVFNSMPIISLSSETIHANYANLLTHSIAFIGYPSTDDIQARQSADFEHVWHPIVKIADYGCMVRWDYNWTLETKKASLWGKADYKAPEQFDPNGQFGTHTNIYQVGQIMHDLITLAPIDYKQRKATKIDTELGPIWSYGGRLVECPSRNYKIKSDWINVDAELREIVAVCMAEDPVERPVLDHLEALCVSRVADMDLANRQVKLGQVSGKPVWAPGSPDEAIDRYKSRVPAGLIEPDELLQKFYKEYFLEHWESHDKYEEYWANVTASSSDEVVEVVPVGDGTFVRADPTFRAPNPPQSDAPEALPQAETEPMVFSLDAEN</sequence>
<dbReference type="Gene3D" id="1.10.510.10">
    <property type="entry name" value="Transferase(Phosphotransferase) domain 1"/>
    <property type="match status" value="2"/>
</dbReference>
<dbReference type="GO" id="GO:0004672">
    <property type="term" value="F:protein kinase activity"/>
    <property type="evidence" value="ECO:0007669"/>
    <property type="project" value="InterPro"/>
</dbReference>
<dbReference type="PROSITE" id="PS50011">
    <property type="entry name" value="PROTEIN_KINASE_DOM"/>
    <property type="match status" value="1"/>
</dbReference>
<accession>A0AAN7UQ44</accession>
<protein>
    <recommendedName>
        <fullName evidence="2">Protein kinase domain-containing protein</fullName>
    </recommendedName>
</protein>
<name>A0AAN7UQ44_9PEZI</name>
<evidence type="ECO:0000313" key="4">
    <source>
        <dbReference type="Proteomes" id="UP001305414"/>
    </source>
</evidence>